<protein>
    <recommendedName>
        <fullName evidence="10">alpha-1,2-Mannosidase</fullName>
        <ecNumber evidence="10">3.2.1.-</ecNumber>
    </recommendedName>
</protein>
<evidence type="ECO:0000313" key="12">
    <source>
        <dbReference type="Proteomes" id="UP000242814"/>
    </source>
</evidence>
<evidence type="ECO:0000256" key="10">
    <source>
        <dbReference type="RuleBase" id="RU361193"/>
    </source>
</evidence>
<gene>
    <name evidence="11" type="ORF">ACO22_07737</name>
</gene>
<dbReference type="PANTHER" id="PTHR11742:SF55">
    <property type="entry name" value="ENDOPLASMIC RETICULUM MANNOSYL-OLIGOSACCHARIDE 1,2-ALPHA-MANNOSIDASE"/>
    <property type="match status" value="1"/>
</dbReference>
<dbReference type="Proteomes" id="UP000242814">
    <property type="component" value="Unassembled WGS sequence"/>
</dbReference>
<evidence type="ECO:0000256" key="8">
    <source>
        <dbReference type="ARBA" id="ARBA00047669"/>
    </source>
</evidence>
<evidence type="ECO:0000256" key="4">
    <source>
        <dbReference type="ARBA" id="ARBA00022723"/>
    </source>
</evidence>
<dbReference type="Pfam" id="PF01532">
    <property type="entry name" value="Glyco_hydro_47"/>
    <property type="match status" value="1"/>
</dbReference>
<dbReference type="PANTHER" id="PTHR11742">
    <property type="entry name" value="MANNOSYL-OLIGOSACCHARIDE ALPHA-1,2-MANNOSIDASE-RELATED"/>
    <property type="match status" value="1"/>
</dbReference>
<evidence type="ECO:0000256" key="9">
    <source>
        <dbReference type="ARBA" id="ARBA00048605"/>
    </source>
</evidence>
<dbReference type="UniPathway" id="UPA00378"/>
<comment type="caution">
    <text evidence="11">The sequence shown here is derived from an EMBL/GenBank/DDBJ whole genome shotgun (WGS) entry which is preliminary data.</text>
</comment>
<dbReference type="InterPro" id="IPR001382">
    <property type="entry name" value="Glyco_hydro_47"/>
</dbReference>
<dbReference type="InterPro" id="IPR012341">
    <property type="entry name" value="6hp_glycosidase-like_sf"/>
</dbReference>
<evidence type="ECO:0000256" key="7">
    <source>
        <dbReference type="ARBA" id="ARBA00023157"/>
    </source>
</evidence>
<proteinExistence type="inferred from homology"/>
<dbReference type="GO" id="GO:0036503">
    <property type="term" value="P:ERAD pathway"/>
    <property type="evidence" value="ECO:0007669"/>
    <property type="project" value="UniProtKB-ARBA"/>
</dbReference>
<evidence type="ECO:0000256" key="2">
    <source>
        <dbReference type="ARBA" id="ARBA00004922"/>
    </source>
</evidence>
<dbReference type="InterPro" id="IPR050749">
    <property type="entry name" value="Glycosyl_Hydrolase_47"/>
</dbReference>
<comment type="catalytic activity">
    <reaction evidence="8">
        <text>N(4)-(alpha-D-Man-(1-&gt;2)-alpha-D-Man-(1-&gt;2)-alpha-D-Man-(1-&gt;3)-[alpha-D-Man-(1-&gt;3)-[alpha-D-Man-(1-&gt;2)-alpha-D-Man-(1-&gt;6)]-alpha-D-Man-(1-&gt;6)]-beta-D-Man-(1-&gt;4)-beta-D-GlcNAc-(1-&gt;4)-beta-D-GlcNAc)-L-asparaginyl-[protein] (N-glucan mannose isomer 8A1,2,3B1,3) + 3 H2O = N(4)-(alpha-D-Man-(1-&gt;3)-[alpha-D-Man-(1-&gt;3)-[alpha-D-Man-(1-&gt;6)]-alpha-D-Man-(1-&gt;6)]-beta-D-Man-(1-&gt;4)-beta-D-GlcNAc-(1-&gt;4)-beta-D-GlcNAc)-L-asparaginyl-[protein] (N-glucan mannose isomer 5A1,2) + 3 beta-D-mannose</text>
        <dbReference type="Rhea" id="RHEA:56028"/>
        <dbReference type="Rhea" id="RHEA-COMP:14358"/>
        <dbReference type="Rhea" id="RHEA-COMP:14367"/>
        <dbReference type="ChEBI" id="CHEBI:15377"/>
        <dbReference type="ChEBI" id="CHEBI:28563"/>
        <dbReference type="ChEBI" id="CHEBI:59087"/>
        <dbReference type="ChEBI" id="CHEBI:60628"/>
        <dbReference type="EC" id="3.2.1.113"/>
    </reaction>
</comment>
<evidence type="ECO:0000256" key="3">
    <source>
        <dbReference type="ARBA" id="ARBA00007658"/>
    </source>
</evidence>
<keyword evidence="4" id="KW-0479">Metal-binding</keyword>
<reference evidence="11 12" key="1">
    <citation type="submission" date="2016-06" db="EMBL/GenBank/DDBJ databases">
        <authorList>
            <person name="Kjaerup R.B."/>
            <person name="Dalgaard T.S."/>
            <person name="Juul-Madsen H.R."/>
        </authorList>
    </citation>
    <scope>NUCLEOTIDE SEQUENCE [LARGE SCALE GENOMIC DNA]</scope>
    <source>
        <strain evidence="11 12">Pb300</strain>
    </source>
</reference>
<accession>A0A1D2J3V1</accession>
<dbReference type="EMBL" id="LZYO01000652">
    <property type="protein sequence ID" value="ODH12963.1"/>
    <property type="molecule type" value="Genomic_DNA"/>
</dbReference>
<evidence type="ECO:0000256" key="5">
    <source>
        <dbReference type="ARBA" id="ARBA00022801"/>
    </source>
</evidence>
<keyword evidence="5 10" id="KW-0378">Hydrolase</keyword>
<dbReference type="GO" id="GO:0004571">
    <property type="term" value="F:mannosyl-oligosaccharide 1,2-alpha-mannosidase activity"/>
    <property type="evidence" value="ECO:0007669"/>
    <property type="project" value="UniProtKB-EC"/>
</dbReference>
<sequence length="110" mass="11980">MGMLGRLIRQNLTYDQNQDVNTFETTSRMLGGFLLHAHYLTSQVPDVSSPQDSVYLSKAIDLAVRLLGAYESPSGIPYAGVELRTKNGIRSHADGGASSMEEVATLQLVH</sequence>
<keyword evidence="6" id="KW-0106">Calcium</keyword>
<evidence type="ECO:0000256" key="6">
    <source>
        <dbReference type="ARBA" id="ARBA00022837"/>
    </source>
</evidence>
<dbReference type="VEuPathDB" id="FungiDB:PABG_06799"/>
<dbReference type="GO" id="GO:0005509">
    <property type="term" value="F:calcium ion binding"/>
    <property type="evidence" value="ECO:0007669"/>
    <property type="project" value="InterPro"/>
</dbReference>
<keyword evidence="7" id="KW-1015">Disulfide bond</keyword>
<dbReference type="VEuPathDB" id="FungiDB:PADG_11380"/>
<dbReference type="AlphaFoldDB" id="A0A1D2J3V1"/>
<organism evidence="11 12">
    <name type="scientific">Paracoccidioides brasiliensis</name>
    <dbReference type="NCBI Taxonomy" id="121759"/>
    <lineage>
        <taxon>Eukaryota</taxon>
        <taxon>Fungi</taxon>
        <taxon>Dikarya</taxon>
        <taxon>Ascomycota</taxon>
        <taxon>Pezizomycotina</taxon>
        <taxon>Eurotiomycetes</taxon>
        <taxon>Eurotiomycetidae</taxon>
        <taxon>Onygenales</taxon>
        <taxon>Ajellomycetaceae</taxon>
        <taxon>Paracoccidioides</taxon>
    </lineage>
</organism>
<dbReference type="Gene3D" id="1.50.10.10">
    <property type="match status" value="1"/>
</dbReference>
<dbReference type="EC" id="3.2.1.-" evidence="10"/>
<dbReference type="SUPFAM" id="SSF48225">
    <property type="entry name" value="Seven-hairpin glycosidases"/>
    <property type="match status" value="1"/>
</dbReference>
<comment type="similarity">
    <text evidence="3 10">Belongs to the glycosyl hydrolase 47 family.</text>
</comment>
<comment type="pathway">
    <text evidence="2">Protein modification; protein glycosylation.</text>
</comment>
<comment type="cofactor">
    <cofactor evidence="1">
        <name>Ca(2+)</name>
        <dbReference type="ChEBI" id="CHEBI:29108"/>
    </cofactor>
</comment>
<dbReference type="InterPro" id="IPR036026">
    <property type="entry name" value="Seven-hairpin_glycosidases"/>
</dbReference>
<evidence type="ECO:0000256" key="1">
    <source>
        <dbReference type="ARBA" id="ARBA00001913"/>
    </source>
</evidence>
<evidence type="ECO:0000313" key="11">
    <source>
        <dbReference type="EMBL" id="ODH12963.1"/>
    </source>
</evidence>
<feature type="non-terminal residue" evidence="11">
    <location>
        <position position="110"/>
    </location>
</feature>
<comment type="catalytic activity">
    <reaction evidence="9">
        <text>N(4)-(alpha-D-Man-(1-&gt;2)-alpha-D-Man-(1-&gt;2)-alpha-D-Man-(1-&gt;3)-[alpha-D-Man-(1-&gt;2)-alpha-D-Man-(1-&gt;3)-[alpha-D-Man-(1-&gt;2)-alpha-D-Man-(1-&gt;6)]-alpha-D-Man-(1-&gt;6)]-beta-D-Man-(1-&gt;4)-beta-D-GlcNAc-(1-&gt;4)-beta-D-GlcNAc)-L-asparaginyl-[protein] (N-glucan mannose isomer 9A1,2,3B1,2,3) + 4 H2O = N(4)-(alpha-D-Man-(1-&gt;3)-[alpha-D-Man-(1-&gt;3)-[alpha-D-Man-(1-&gt;6)]-alpha-D-Man-(1-&gt;6)]-beta-D-Man-(1-&gt;4)-beta-D-GlcNAc-(1-&gt;4)-beta-D-GlcNAc)-L-asparaginyl-[protein] (N-glucan mannose isomer 5A1,2) + 4 beta-D-mannose</text>
        <dbReference type="Rhea" id="RHEA:56008"/>
        <dbReference type="Rhea" id="RHEA-COMP:14356"/>
        <dbReference type="Rhea" id="RHEA-COMP:14367"/>
        <dbReference type="ChEBI" id="CHEBI:15377"/>
        <dbReference type="ChEBI" id="CHEBI:28563"/>
        <dbReference type="ChEBI" id="CHEBI:59087"/>
        <dbReference type="ChEBI" id="CHEBI:139493"/>
        <dbReference type="EC" id="3.2.1.113"/>
    </reaction>
</comment>
<dbReference type="GO" id="GO:0016020">
    <property type="term" value="C:membrane"/>
    <property type="evidence" value="ECO:0007669"/>
    <property type="project" value="InterPro"/>
</dbReference>
<dbReference type="GO" id="GO:0005975">
    <property type="term" value="P:carbohydrate metabolic process"/>
    <property type="evidence" value="ECO:0007669"/>
    <property type="project" value="InterPro"/>
</dbReference>
<dbReference type="PRINTS" id="PR00747">
    <property type="entry name" value="GLYHDRLASE47"/>
</dbReference>
<dbReference type="GO" id="GO:0005783">
    <property type="term" value="C:endoplasmic reticulum"/>
    <property type="evidence" value="ECO:0007669"/>
    <property type="project" value="TreeGrafter"/>
</dbReference>
<keyword evidence="10" id="KW-0326">Glycosidase</keyword>
<name>A0A1D2J3V1_PARBR</name>